<evidence type="ECO:0000313" key="3">
    <source>
        <dbReference type="EMBL" id="SKA07595.1"/>
    </source>
</evidence>
<dbReference type="EMBL" id="FUWU01000054">
    <property type="protein sequence ID" value="SKA07595.1"/>
    <property type="molecule type" value="Genomic_DNA"/>
</dbReference>
<dbReference type="RefSeq" id="WP_078777135.1">
    <property type="nucleotide sequence ID" value="NZ_FUWU01000054.1"/>
</dbReference>
<sequence length="785" mass="84249">MKRIIECLIVALMFLGSSAFADWDGSSSEPKNTREIDGKIFYEISNPEELAWFAAQVNSGKSTINAVLVNDIKFVDDTNKTSSVNWTPISNYSTVMFNGIFDGLGYTIYGLSSRGVFGYTDTVAIVKNLKLSKSSVIRPNYDVGGGIVSLNKGFIFNCINYGSIEVRKYDGHSTVVGGIVGINRGGTVENCINEGEFKAYSSHYGDTIFFDVGGIVGKNDSGIVLNCENRGKITSFLNLGVIGGIVGKNIGTVSNCKNIAEKIAGSGVRAGGIVGENSLGSSIENSTNDGTVLSFMGKDYKIESEYAGGIASHNLGSIFRCVNRGRIGGGYSGGIVGKNDVVGSISFCENSGSVYGITNSSLATVYSIGGIAGDNEGGVSRCKNKGSIYCKEKDAKCLAGGIVGSSYGNNIISVCINEGAIQASSTLLSDYSAIGGIAGTSQGDSIINCINRGEISGVSYSISSSGGLVGKSYKGSLLCNSYNAGLGINDAAHGIVAKVENGKVINCFFDYQVFLSSKRGEYDKTMATSEMQTDAFAWSLNTTEGTRQNSEIWSRDRAGYPIFADSVYRPIYKVIFKDGSDTDERYTNYKGFVDFPKNKGVDGLVFTGWYTQNGSKVNEASAFVKDQTVYAKYINPFSTYFTILFLNADSSLLDRQYVKYGMKPVYNGVPTKKSTDKYSYTFAGWHTEIVAAMEDFAYYAVFDSTRIIPQAIPETVSVPTWSVTAVGWNFLIHVAPVGKSYALFDLQGKVLAKGRVESSEMTVSAPRAGSYIIRVGERSVRVNVR</sequence>
<dbReference type="Gene3D" id="2.160.20.110">
    <property type="match status" value="2"/>
</dbReference>
<feature type="domain" description="GLUG" evidence="2">
    <location>
        <begin position="267"/>
        <end position="292"/>
    </location>
</feature>
<reference evidence="3 4" key="1">
    <citation type="submission" date="2017-02" db="EMBL/GenBank/DDBJ databases">
        <authorList>
            <person name="Peterson S.W."/>
        </authorList>
    </citation>
    <scope>NUCLEOTIDE SEQUENCE [LARGE SCALE GENOMIC DNA]</scope>
    <source>
        <strain evidence="3 4">ATCC 43854</strain>
    </source>
</reference>
<feature type="signal peptide" evidence="1">
    <location>
        <begin position="1"/>
        <end position="21"/>
    </location>
</feature>
<keyword evidence="1" id="KW-0732">Signal</keyword>
<evidence type="ECO:0000259" key="2">
    <source>
        <dbReference type="Pfam" id="PF07581"/>
    </source>
</evidence>
<evidence type="ECO:0000313" key="4">
    <source>
        <dbReference type="Proteomes" id="UP000190449"/>
    </source>
</evidence>
<evidence type="ECO:0000256" key="1">
    <source>
        <dbReference type="SAM" id="SignalP"/>
    </source>
</evidence>
<dbReference type="InterPro" id="IPR011493">
    <property type="entry name" value="GLUG"/>
</dbReference>
<dbReference type="STRING" id="28122.SAMN02745108_02422"/>
<dbReference type="AlphaFoldDB" id="A0A1T4QV71"/>
<dbReference type="Proteomes" id="UP000190449">
    <property type="component" value="Unassembled WGS sequence"/>
</dbReference>
<protein>
    <submittedName>
        <fullName evidence="3">The GLUG motif-containing protein</fullName>
    </submittedName>
</protein>
<organism evidence="3 4">
    <name type="scientific">Fibrobacter intestinalis</name>
    <dbReference type="NCBI Taxonomy" id="28122"/>
    <lineage>
        <taxon>Bacteria</taxon>
        <taxon>Pseudomonadati</taxon>
        <taxon>Fibrobacterota</taxon>
        <taxon>Fibrobacteria</taxon>
        <taxon>Fibrobacterales</taxon>
        <taxon>Fibrobacteraceae</taxon>
        <taxon>Fibrobacter</taxon>
    </lineage>
</organism>
<feature type="chain" id="PRO_5013227709" evidence="1">
    <location>
        <begin position="22"/>
        <end position="785"/>
    </location>
</feature>
<accession>A0A1T4QV71</accession>
<name>A0A1T4QV71_9BACT</name>
<dbReference type="Pfam" id="PF07581">
    <property type="entry name" value="Glug"/>
    <property type="match status" value="1"/>
</dbReference>
<gene>
    <name evidence="3" type="ORF">SAMN02745108_02422</name>
</gene>
<proteinExistence type="predicted"/>